<evidence type="ECO:0000256" key="6">
    <source>
        <dbReference type="ARBA" id="ARBA00022917"/>
    </source>
</evidence>
<dbReference type="GO" id="GO:0006421">
    <property type="term" value="P:asparaginyl-tRNA aminoacylation"/>
    <property type="evidence" value="ECO:0007669"/>
    <property type="project" value="InterPro"/>
</dbReference>
<dbReference type="InterPro" id="IPR004365">
    <property type="entry name" value="NA-bd_OB_tRNA"/>
</dbReference>
<dbReference type="PROSITE" id="PS50862">
    <property type="entry name" value="AA_TRNA_LIGASE_II"/>
    <property type="match status" value="1"/>
</dbReference>
<protein>
    <recommendedName>
        <fullName evidence="9">Asparagine--tRNA ligase, mitochondrial</fullName>
        <ecNumber evidence="2">6.1.1.22</ecNumber>
    </recommendedName>
    <alternativeName>
        <fullName evidence="8">Asparaginyl-tRNA synthetase</fullName>
    </alternativeName>
</protein>
<evidence type="ECO:0000313" key="11">
    <source>
        <dbReference type="EMBL" id="EHN03455.1"/>
    </source>
</evidence>
<dbReference type="PANTHER" id="PTHR22594:SF34">
    <property type="entry name" value="ASPARAGINE--TRNA LIGASE, MITOCHONDRIAL-RELATED"/>
    <property type="match status" value="1"/>
</dbReference>
<dbReference type="GO" id="GO:0004816">
    <property type="term" value="F:asparagine-tRNA ligase activity"/>
    <property type="evidence" value="ECO:0007669"/>
    <property type="project" value="UniProtKB-EC"/>
</dbReference>
<dbReference type="GO" id="GO:0005524">
    <property type="term" value="F:ATP binding"/>
    <property type="evidence" value="ECO:0007669"/>
    <property type="project" value="UniProtKB-KW"/>
</dbReference>
<dbReference type="HOGENOM" id="CLU_004553_2_0_1"/>
<dbReference type="PhylomeDB" id="H0GRW8"/>
<dbReference type="Pfam" id="PF00152">
    <property type="entry name" value="tRNA-synt_2"/>
    <property type="match status" value="1"/>
</dbReference>
<dbReference type="InterPro" id="IPR012340">
    <property type="entry name" value="NA-bd_OB-fold"/>
</dbReference>
<gene>
    <name evidence="11" type="ORF">VIN7_5867</name>
</gene>
<dbReference type="Gene3D" id="2.40.50.140">
    <property type="entry name" value="Nucleic acid-binding proteins"/>
    <property type="match status" value="1"/>
</dbReference>
<reference evidence="11 12" key="1">
    <citation type="journal article" date="2012" name="FEMS Yeast Res.">
        <title>The genome sequence of the wine yeast VIN7 reveals an allotriploid hybrid genome with Saccharomyces cerevisiae and Saccharomyces kudriavzevii origins.</title>
        <authorList>
            <person name="Borneman A.R."/>
            <person name="Desany B.A."/>
            <person name="Riches D."/>
            <person name="Affourtit J.P."/>
            <person name="Forgan A.H."/>
            <person name="Pretorius I.S."/>
            <person name="Egholm M."/>
            <person name="Chambers P.J."/>
        </authorList>
    </citation>
    <scope>NUCLEOTIDE SEQUENCE [LARGE SCALE GENOMIC DNA]</scope>
    <source>
        <strain evidence="11 12">VIN7</strain>
    </source>
</reference>
<dbReference type="NCBIfam" id="NF003037">
    <property type="entry name" value="PRK03932.1"/>
    <property type="match status" value="1"/>
</dbReference>
<dbReference type="Proteomes" id="UP000009009">
    <property type="component" value="Unassembled WGS sequence"/>
</dbReference>
<dbReference type="FunFam" id="3.30.930.10:FF:000016">
    <property type="entry name" value="Asparagine--tRNA ligase"/>
    <property type="match status" value="1"/>
</dbReference>
<keyword evidence="6" id="KW-0648">Protein biosynthesis</keyword>
<dbReference type="InterPro" id="IPR004522">
    <property type="entry name" value="Asn-tRNA-ligase"/>
</dbReference>
<keyword evidence="4" id="KW-0547">Nucleotide-binding</keyword>
<name>H0GRW8_SACCK</name>
<dbReference type="SUPFAM" id="SSF50249">
    <property type="entry name" value="Nucleic acid-binding proteins"/>
    <property type="match status" value="1"/>
</dbReference>
<evidence type="ECO:0000256" key="9">
    <source>
        <dbReference type="ARBA" id="ARBA00068798"/>
    </source>
</evidence>
<dbReference type="InterPro" id="IPR006195">
    <property type="entry name" value="aa-tRNA-synth_II"/>
</dbReference>
<dbReference type="OrthoDB" id="43906at2759"/>
<dbReference type="GO" id="GO:0003676">
    <property type="term" value="F:nucleic acid binding"/>
    <property type="evidence" value="ECO:0007669"/>
    <property type="project" value="InterPro"/>
</dbReference>
<evidence type="ECO:0000256" key="5">
    <source>
        <dbReference type="ARBA" id="ARBA00022840"/>
    </source>
</evidence>
<evidence type="ECO:0000256" key="1">
    <source>
        <dbReference type="ARBA" id="ARBA00008226"/>
    </source>
</evidence>
<comment type="caution">
    <text evidence="11">The sequence shown here is derived from an EMBL/GenBank/DDBJ whole genome shotgun (WGS) entry which is preliminary data.</text>
</comment>
<dbReference type="Pfam" id="PF01336">
    <property type="entry name" value="tRNA_anti-codon"/>
    <property type="match status" value="1"/>
</dbReference>
<evidence type="ECO:0000256" key="2">
    <source>
        <dbReference type="ARBA" id="ARBA00012816"/>
    </source>
</evidence>
<accession>H0GRW8</accession>
<evidence type="ECO:0000256" key="4">
    <source>
        <dbReference type="ARBA" id="ARBA00022741"/>
    </source>
</evidence>
<dbReference type="EC" id="6.1.1.22" evidence="2"/>
<comment type="similarity">
    <text evidence="1">Belongs to the class-II aminoacyl-tRNA synthetase family.</text>
</comment>
<dbReference type="InterPro" id="IPR002312">
    <property type="entry name" value="Asp/Asn-tRNA-synth_IIb"/>
</dbReference>
<dbReference type="EMBL" id="AGVY01000145">
    <property type="protein sequence ID" value="EHN03455.1"/>
    <property type="molecule type" value="Genomic_DNA"/>
</dbReference>
<dbReference type="InterPro" id="IPR004364">
    <property type="entry name" value="Aa-tRNA-synt_II"/>
</dbReference>
<dbReference type="PANTHER" id="PTHR22594">
    <property type="entry name" value="ASPARTYL/LYSYL-TRNA SYNTHETASE"/>
    <property type="match status" value="1"/>
</dbReference>
<evidence type="ECO:0000259" key="10">
    <source>
        <dbReference type="PROSITE" id="PS50862"/>
    </source>
</evidence>
<evidence type="ECO:0000256" key="3">
    <source>
        <dbReference type="ARBA" id="ARBA00022598"/>
    </source>
</evidence>
<dbReference type="NCBIfam" id="TIGR00457">
    <property type="entry name" value="asnS"/>
    <property type="match status" value="1"/>
</dbReference>
<dbReference type="AlphaFoldDB" id="H0GRW8"/>
<keyword evidence="7" id="KW-0030">Aminoacyl-tRNA synthetase</keyword>
<dbReference type="Gene3D" id="3.30.930.10">
    <property type="entry name" value="Bira Bifunctional Protein, Domain 2"/>
    <property type="match status" value="1"/>
</dbReference>
<proteinExistence type="inferred from homology"/>
<evidence type="ECO:0000313" key="12">
    <source>
        <dbReference type="Proteomes" id="UP000009009"/>
    </source>
</evidence>
<evidence type="ECO:0000256" key="7">
    <source>
        <dbReference type="ARBA" id="ARBA00023146"/>
    </source>
</evidence>
<keyword evidence="3" id="KW-0436">Ligase</keyword>
<dbReference type="SUPFAM" id="SSF55681">
    <property type="entry name" value="Class II aaRS and biotin synthetases"/>
    <property type="match status" value="1"/>
</dbReference>
<keyword evidence="12" id="KW-1185">Reference proteome</keyword>
<keyword evidence="5" id="KW-0067">ATP-binding</keyword>
<dbReference type="InterPro" id="IPR045864">
    <property type="entry name" value="aa-tRNA-synth_II/BPL/LPL"/>
</dbReference>
<dbReference type="PRINTS" id="PR01042">
    <property type="entry name" value="TRNASYNTHASP"/>
</dbReference>
<dbReference type="CDD" id="cd04318">
    <property type="entry name" value="EcAsnRS_like_N"/>
    <property type="match status" value="1"/>
</dbReference>
<feature type="domain" description="Aminoacyl-transfer RNA synthetases class-II family profile" evidence="10">
    <location>
        <begin position="157"/>
        <end position="484"/>
    </location>
</feature>
<dbReference type="GO" id="GO:0005739">
    <property type="term" value="C:mitochondrion"/>
    <property type="evidence" value="ECO:0007669"/>
    <property type="project" value="TreeGrafter"/>
</dbReference>
<dbReference type="CDD" id="cd00776">
    <property type="entry name" value="AsxRS_core"/>
    <property type="match status" value="1"/>
</dbReference>
<organism evidence="11 12">
    <name type="scientific">Saccharomyces cerevisiae x Saccharomyces kudriavzevii (strain VIN7)</name>
    <name type="common">Yeast</name>
    <dbReference type="NCBI Taxonomy" id="1095631"/>
    <lineage>
        <taxon>Eukaryota</taxon>
        <taxon>Fungi</taxon>
        <taxon>Dikarya</taxon>
        <taxon>Ascomycota</taxon>
        <taxon>Saccharomycotina</taxon>
        <taxon>Saccharomycetes</taxon>
        <taxon>Saccharomycetales</taxon>
        <taxon>Saccharomycetaceae</taxon>
        <taxon>Saccharomyces</taxon>
    </lineage>
</organism>
<sequence>MQGMFRACCPIKSGRFYSSLTVKSLYEQVHRARHDSISIHGWIKSIRILKRVAFLDLQDGTSVNPLRIVVPLTTTDDAQFLKNLKTGQTLSVSNAVWQDTPNREQPFELQIKSPVDSIQLIGPVSENYPLQKKFQTLPYLRTLPTLKYRTSYLSAILRLRSFVELQFMLYFQKNHFTKVSPPILTSNDCEGAGELFQVSTNQSSTASSYFGKPTYLTVSTQLHLEILALSLSRCWTLSPCFRAERSDTPRHLSEFWMLEVEMCFVNSIQELTSFLETTMKHVINACVDNQEELLPKQFVSLQEDEASSRPSLDQEKQQIKSRWQSLVNEEWQTITYTQAIEILKKHHNQDLHFQYEPEWGQPLQTEHEKFLAGEYFKSPVFVTDYPRVCKAFYMKQNSTPNDTVACFDLLVPGMGEIIGGSLREDDYDKLCKEMKERGMNKSGELDWYLSLRKEGSAPHGGFGLGFERFISYLYGNHNIRDAIPFHRTSTGSINF</sequence>
<evidence type="ECO:0000256" key="8">
    <source>
        <dbReference type="ARBA" id="ARBA00029886"/>
    </source>
</evidence>